<feature type="transmembrane region" description="Helical" evidence="2">
    <location>
        <begin position="192"/>
        <end position="214"/>
    </location>
</feature>
<feature type="transmembrane region" description="Helical" evidence="2">
    <location>
        <begin position="142"/>
        <end position="162"/>
    </location>
</feature>
<reference evidence="3 4" key="1">
    <citation type="submission" date="2024-07" db="EMBL/GenBank/DDBJ databases">
        <authorList>
            <person name="Thanompreechachai J."/>
            <person name="Duangmal K."/>
        </authorList>
    </citation>
    <scope>NUCLEOTIDE SEQUENCE [LARGE SCALE GENOMIC DNA]</scope>
    <source>
        <strain evidence="3 4">TBRC 1896</strain>
    </source>
</reference>
<sequence>MRQDGQVTGQSAPEAEEGTQETPRETREEGREQGRGEVHGRWPSWVLVAACVVPPLLLAEAARRVLGGDYDEDFYGGYPSGSGAFDGAAPEITTGRRFGVLWALVEAPAPLWGGVVAALLVVAVVLAARPAALVPDRWGRRVAAGGAWLSAALALGGLLGVVQHATAPVDGPGPGALRFFLRTGLPDDLPGVAGALAVLVPAFVVPAAAGFVLWRGPGPVAVTAPSPGPGPRADEGGGPAPLTGVPPVAGPGDHHQDQKRVSEPDPDPDPTGPPAVPETERHLYRRPG</sequence>
<keyword evidence="4" id="KW-1185">Reference proteome</keyword>
<organism evidence="3 4">
    <name type="scientific">Kineococcus mangrovi</name>
    <dbReference type="NCBI Taxonomy" id="1660183"/>
    <lineage>
        <taxon>Bacteria</taxon>
        <taxon>Bacillati</taxon>
        <taxon>Actinomycetota</taxon>
        <taxon>Actinomycetes</taxon>
        <taxon>Kineosporiales</taxon>
        <taxon>Kineosporiaceae</taxon>
        <taxon>Kineococcus</taxon>
    </lineage>
</organism>
<dbReference type="Proteomes" id="UP001566476">
    <property type="component" value="Unassembled WGS sequence"/>
</dbReference>
<name>A0ABV4I670_9ACTN</name>
<feature type="compositionally biased region" description="Polar residues" evidence="1">
    <location>
        <begin position="1"/>
        <end position="11"/>
    </location>
</feature>
<feature type="region of interest" description="Disordered" evidence="1">
    <location>
        <begin position="223"/>
        <end position="288"/>
    </location>
</feature>
<keyword evidence="2" id="KW-1133">Transmembrane helix</keyword>
<evidence type="ECO:0000313" key="4">
    <source>
        <dbReference type="Proteomes" id="UP001566476"/>
    </source>
</evidence>
<proteinExistence type="predicted"/>
<keyword evidence="2" id="KW-0812">Transmembrane</keyword>
<feature type="compositionally biased region" description="Basic and acidic residues" evidence="1">
    <location>
        <begin position="22"/>
        <end position="37"/>
    </location>
</feature>
<keyword evidence="2" id="KW-0472">Membrane</keyword>
<evidence type="ECO:0000256" key="1">
    <source>
        <dbReference type="SAM" id="MobiDB-lite"/>
    </source>
</evidence>
<protein>
    <submittedName>
        <fullName evidence="3">Uncharacterized protein</fullName>
    </submittedName>
</protein>
<accession>A0ABV4I670</accession>
<comment type="caution">
    <text evidence="3">The sequence shown here is derived from an EMBL/GenBank/DDBJ whole genome shotgun (WGS) entry which is preliminary data.</text>
</comment>
<evidence type="ECO:0000313" key="3">
    <source>
        <dbReference type="EMBL" id="MEZ0494179.1"/>
    </source>
</evidence>
<dbReference type="RefSeq" id="WP_370720407.1">
    <property type="nucleotide sequence ID" value="NZ_JBGGTQ010000009.1"/>
</dbReference>
<feature type="transmembrane region" description="Helical" evidence="2">
    <location>
        <begin position="111"/>
        <end position="130"/>
    </location>
</feature>
<feature type="region of interest" description="Disordered" evidence="1">
    <location>
        <begin position="1"/>
        <end position="37"/>
    </location>
</feature>
<evidence type="ECO:0000256" key="2">
    <source>
        <dbReference type="SAM" id="Phobius"/>
    </source>
</evidence>
<dbReference type="EMBL" id="JBGGTQ010000009">
    <property type="protein sequence ID" value="MEZ0494179.1"/>
    <property type="molecule type" value="Genomic_DNA"/>
</dbReference>
<feature type="compositionally biased region" description="Basic and acidic residues" evidence="1">
    <location>
        <begin position="252"/>
        <end position="263"/>
    </location>
</feature>
<gene>
    <name evidence="3" type="ORF">AB2L28_18230</name>
</gene>